<name>H2XJP0_CIOIN</name>
<organism evidence="1 2">
    <name type="scientific">Ciona intestinalis</name>
    <name type="common">Transparent sea squirt</name>
    <name type="synonym">Ascidia intestinalis</name>
    <dbReference type="NCBI Taxonomy" id="7719"/>
    <lineage>
        <taxon>Eukaryota</taxon>
        <taxon>Metazoa</taxon>
        <taxon>Chordata</taxon>
        <taxon>Tunicata</taxon>
        <taxon>Ascidiacea</taxon>
        <taxon>Phlebobranchia</taxon>
        <taxon>Cionidae</taxon>
        <taxon>Ciona</taxon>
    </lineage>
</organism>
<dbReference type="AlphaFoldDB" id="H2XJP0"/>
<reference evidence="1" key="2">
    <citation type="journal article" date="2008" name="Genome Biol.">
        <title>Improved genome assembly and evidence-based global gene model set for the chordate Ciona intestinalis: new insight into intron and operon populations.</title>
        <authorList>
            <person name="Satou Y."/>
            <person name="Mineta K."/>
            <person name="Ogasawara M."/>
            <person name="Sasakura Y."/>
            <person name="Shoguchi E."/>
            <person name="Ueno K."/>
            <person name="Yamada L."/>
            <person name="Matsumoto J."/>
            <person name="Wasserscheid J."/>
            <person name="Dewar K."/>
            <person name="Wiley G.B."/>
            <person name="Macmil S.L."/>
            <person name="Roe B.A."/>
            <person name="Zeller R.W."/>
            <person name="Hastings K.E."/>
            <person name="Lemaire P."/>
            <person name="Lindquist E."/>
            <person name="Endo T."/>
            <person name="Hotta K."/>
            <person name="Inaba K."/>
        </authorList>
    </citation>
    <scope>NUCLEOTIDE SEQUENCE [LARGE SCALE GENOMIC DNA]</scope>
    <source>
        <strain evidence="1">wild type</strain>
    </source>
</reference>
<dbReference type="Proteomes" id="UP000008144">
    <property type="component" value="Chromosome 10"/>
</dbReference>
<reference evidence="1" key="4">
    <citation type="submission" date="2025-09" db="UniProtKB">
        <authorList>
            <consortium name="Ensembl"/>
        </authorList>
    </citation>
    <scope>IDENTIFICATION</scope>
</reference>
<reference evidence="2" key="1">
    <citation type="journal article" date="2002" name="Science">
        <title>The draft genome of Ciona intestinalis: insights into chordate and vertebrate origins.</title>
        <authorList>
            <person name="Dehal P."/>
            <person name="Satou Y."/>
            <person name="Campbell R.K."/>
            <person name="Chapman J."/>
            <person name="Degnan B."/>
            <person name="De Tomaso A."/>
            <person name="Davidson B."/>
            <person name="Di Gregorio A."/>
            <person name="Gelpke M."/>
            <person name="Goodstein D.M."/>
            <person name="Harafuji N."/>
            <person name="Hastings K.E."/>
            <person name="Ho I."/>
            <person name="Hotta K."/>
            <person name="Huang W."/>
            <person name="Kawashima T."/>
            <person name="Lemaire P."/>
            <person name="Martinez D."/>
            <person name="Meinertzhagen I.A."/>
            <person name="Necula S."/>
            <person name="Nonaka M."/>
            <person name="Putnam N."/>
            <person name="Rash S."/>
            <person name="Saiga H."/>
            <person name="Satake M."/>
            <person name="Terry A."/>
            <person name="Yamada L."/>
            <person name="Wang H.G."/>
            <person name="Awazu S."/>
            <person name="Azumi K."/>
            <person name="Boore J."/>
            <person name="Branno M."/>
            <person name="Chin-Bow S."/>
            <person name="DeSantis R."/>
            <person name="Doyle S."/>
            <person name="Francino P."/>
            <person name="Keys D.N."/>
            <person name="Haga S."/>
            <person name="Hayashi H."/>
            <person name="Hino K."/>
            <person name="Imai K.S."/>
            <person name="Inaba K."/>
            <person name="Kano S."/>
            <person name="Kobayashi K."/>
            <person name="Kobayashi M."/>
            <person name="Lee B.I."/>
            <person name="Makabe K.W."/>
            <person name="Manohar C."/>
            <person name="Matassi G."/>
            <person name="Medina M."/>
            <person name="Mochizuki Y."/>
            <person name="Mount S."/>
            <person name="Morishita T."/>
            <person name="Miura S."/>
            <person name="Nakayama A."/>
            <person name="Nishizaka S."/>
            <person name="Nomoto H."/>
            <person name="Ohta F."/>
            <person name="Oishi K."/>
            <person name="Rigoutsos I."/>
            <person name="Sano M."/>
            <person name="Sasaki A."/>
            <person name="Sasakura Y."/>
            <person name="Shoguchi E."/>
            <person name="Shin-i T."/>
            <person name="Spagnuolo A."/>
            <person name="Stainier D."/>
            <person name="Suzuki M.M."/>
            <person name="Tassy O."/>
            <person name="Takatori N."/>
            <person name="Tokuoka M."/>
            <person name="Yagi K."/>
            <person name="Yoshizaki F."/>
            <person name="Wada S."/>
            <person name="Zhang C."/>
            <person name="Hyatt P.D."/>
            <person name="Larimer F."/>
            <person name="Detter C."/>
            <person name="Doggett N."/>
            <person name="Glavina T."/>
            <person name="Hawkins T."/>
            <person name="Richardson P."/>
            <person name="Lucas S."/>
            <person name="Kohara Y."/>
            <person name="Levine M."/>
            <person name="Satoh N."/>
            <person name="Rokhsar D.S."/>
        </authorList>
    </citation>
    <scope>NUCLEOTIDE SEQUENCE [LARGE SCALE GENOMIC DNA]</scope>
</reference>
<proteinExistence type="predicted"/>
<sequence>MNKKYSKSFVSSRERFDECGNNFFQLGFSRFFQNKNKSDQSKQPVVNLLTRSYKRT</sequence>
<reference evidence="1" key="3">
    <citation type="submission" date="2025-08" db="UniProtKB">
        <authorList>
            <consortium name="Ensembl"/>
        </authorList>
    </citation>
    <scope>IDENTIFICATION</scope>
</reference>
<dbReference type="InParanoid" id="H2XJP0"/>
<keyword evidence="2" id="KW-1185">Reference proteome</keyword>
<evidence type="ECO:0000313" key="2">
    <source>
        <dbReference type="Proteomes" id="UP000008144"/>
    </source>
</evidence>
<evidence type="ECO:0000313" key="1">
    <source>
        <dbReference type="Ensembl" id="ENSCINP00000029872.1"/>
    </source>
</evidence>
<dbReference type="EMBL" id="EAAA01000606">
    <property type="status" value="NOT_ANNOTATED_CDS"/>
    <property type="molecule type" value="Genomic_DNA"/>
</dbReference>
<protein>
    <submittedName>
        <fullName evidence="1">Uncharacterized protein</fullName>
    </submittedName>
</protein>
<accession>H2XJP0</accession>
<dbReference type="Ensembl" id="ENSCINT00000037011.1">
    <property type="protein sequence ID" value="ENSCINP00000029872.1"/>
    <property type="gene ID" value="ENSCING00000024674.1"/>
</dbReference>
<dbReference type="HOGENOM" id="CLU_3019445_0_0_1"/>